<evidence type="ECO:0000256" key="7">
    <source>
        <dbReference type="PROSITE-ProRule" id="PRU00047"/>
    </source>
</evidence>
<keyword evidence="11" id="KW-1185">Reference proteome</keyword>
<keyword evidence="6" id="KW-0539">Nucleus</keyword>
<dbReference type="GO" id="GO:0071037">
    <property type="term" value="P:nuclear polyadenylation-dependent snRNA catabolic process"/>
    <property type="evidence" value="ECO:0007669"/>
    <property type="project" value="TreeGrafter"/>
</dbReference>
<dbReference type="STRING" id="1664694.A0A0N0NMG9"/>
<sequence>MSTSWERMLDRRRHARKTVKKFIKTVAGQKTNFAKDEQRYYRQVSPTHSPGLITLTSIREDEEQYQIVDQRSLSSSSKSSSTLLMENIRAGGGDTWNAESNGASQWNDSGNNDDARKWNDGGANGDAGFNDSGAADFGGDAGQGGDGDGAANGGACHNCGQDGHMMRDCPEPRKQGACYNCGEEGHNKADCTKPRVQREFTGECRDCGQTGHQARDCPSKPKICKICREEGHEALACTGKMKLNLSHVADKSVDEAWALLTQASDERDLDDFKDAVKMLSKADPNITYVDMEKEFRAREFKVYLIGLEKESGPTFTNVDLQGNTGKKYAIGYFFSEKPQRPTMVDKWPESPEANLERLADVGVPMDRGVPVCSNCNELGHSKRDCKEDIREIEQPKVACALCGEDGHRVRDCTQERPKPRGPRTCKICESEEHIAKECPNREKRTCRNCGSEDHMAKECDVKKCSNCDAEGHEWRDCTAPKDWSRVTCRNCGEKGHTVKRCKQPIKEQENTNPSGDGDGGFGNATDAGAGGGDWDKPAADSGAGGEWDSGKDAAGAASWESNAAPVAVGGGGGW</sequence>
<feature type="domain" description="CCHC-type" evidence="9">
    <location>
        <begin position="204"/>
        <end position="219"/>
    </location>
</feature>
<feature type="domain" description="CCHC-type" evidence="9">
    <location>
        <begin position="372"/>
        <end position="387"/>
    </location>
</feature>
<keyword evidence="3" id="KW-0677">Repeat</keyword>
<feature type="domain" description="CCHC-type" evidence="9">
    <location>
        <begin position="488"/>
        <end position="503"/>
    </location>
</feature>
<keyword evidence="10" id="KW-0378">Hydrolase</keyword>
<dbReference type="GO" id="GO:0004386">
    <property type="term" value="F:helicase activity"/>
    <property type="evidence" value="ECO:0007669"/>
    <property type="project" value="UniProtKB-KW"/>
</dbReference>
<evidence type="ECO:0000256" key="3">
    <source>
        <dbReference type="ARBA" id="ARBA00022737"/>
    </source>
</evidence>
<evidence type="ECO:0000256" key="6">
    <source>
        <dbReference type="ARBA" id="ARBA00023242"/>
    </source>
</evidence>
<dbReference type="GO" id="GO:0031499">
    <property type="term" value="C:TRAMP complex"/>
    <property type="evidence" value="ECO:0007669"/>
    <property type="project" value="TreeGrafter"/>
</dbReference>
<organism evidence="10 11">
    <name type="scientific">Cyphellophora attinorum</name>
    <dbReference type="NCBI Taxonomy" id="1664694"/>
    <lineage>
        <taxon>Eukaryota</taxon>
        <taxon>Fungi</taxon>
        <taxon>Dikarya</taxon>
        <taxon>Ascomycota</taxon>
        <taxon>Pezizomycotina</taxon>
        <taxon>Eurotiomycetes</taxon>
        <taxon>Chaetothyriomycetidae</taxon>
        <taxon>Chaetothyriales</taxon>
        <taxon>Cyphellophoraceae</taxon>
        <taxon>Cyphellophora</taxon>
    </lineage>
</organism>
<dbReference type="GO" id="GO:0071031">
    <property type="term" value="P:nuclear mRNA surveillance of mRNA 3'-end processing"/>
    <property type="evidence" value="ECO:0007669"/>
    <property type="project" value="TreeGrafter"/>
</dbReference>
<evidence type="ECO:0000256" key="4">
    <source>
        <dbReference type="ARBA" id="ARBA00022771"/>
    </source>
</evidence>
<evidence type="ECO:0000313" key="11">
    <source>
        <dbReference type="Proteomes" id="UP000038010"/>
    </source>
</evidence>
<evidence type="ECO:0000256" key="1">
    <source>
        <dbReference type="ARBA" id="ARBA00004123"/>
    </source>
</evidence>
<dbReference type="Gene3D" id="4.10.60.10">
    <property type="entry name" value="Zinc finger, CCHC-type"/>
    <property type="match status" value="5"/>
</dbReference>
<feature type="domain" description="CCHC-type" evidence="9">
    <location>
        <begin position="446"/>
        <end position="459"/>
    </location>
</feature>
<comment type="caution">
    <text evidence="10">The sequence shown here is derived from an EMBL/GenBank/DDBJ whole genome shotgun (WGS) entry which is preliminary data.</text>
</comment>
<dbReference type="GO" id="GO:0008270">
    <property type="term" value="F:zinc ion binding"/>
    <property type="evidence" value="ECO:0007669"/>
    <property type="project" value="UniProtKB-KW"/>
</dbReference>
<dbReference type="Proteomes" id="UP000038010">
    <property type="component" value="Unassembled WGS sequence"/>
</dbReference>
<feature type="compositionally biased region" description="Gly residues" evidence="8">
    <location>
        <begin position="516"/>
        <end position="532"/>
    </location>
</feature>
<dbReference type="PANTHER" id="PTHR46543:SF1">
    <property type="entry name" value="ZINC FINGER CCHC DOMAIN-CONTAINING PROTEIN 7"/>
    <property type="match status" value="1"/>
</dbReference>
<dbReference type="GO" id="GO:0071036">
    <property type="term" value="P:nuclear polyadenylation-dependent snoRNA catabolic process"/>
    <property type="evidence" value="ECO:0007669"/>
    <property type="project" value="TreeGrafter"/>
</dbReference>
<evidence type="ECO:0000256" key="8">
    <source>
        <dbReference type="SAM" id="MobiDB-lite"/>
    </source>
</evidence>
<dbReference type="PROSITE" id="PS50158">
    <property type="entry name" value="ZF_CCHC"/>
    <property type="match status" value="7"/>
</dbReference>
<dbReference type="InterPro" id="IPR051644">
    <property type="entry name" value="TRAMP_AT-DNA-binding"/>
</dbReference>
<keyword evidence="4 7" id="KW-0863">Zinc-finger</keyword>
<proteinExistence type="predicted"/>
<keyword evidence="10" id="KW-0547">Nucleotide-binding</keyword>
<feature type="compositionally biased region" description="Low complexity" evidence="8">
    <location>
        <begin position="126"/>
        <end position="138"/>
    </location>
</feature>
<feature type="domain" description="CCHC-type" evidence="9">
    <location>
        <begin position="178"/>
        <end position="193"/>
    </location>
</feature>
<keyword evidence="10" id="KW-0067">ATP-binding</keyword>
<dbReference type="OrthoDB" id="8026949at2759"/>
<keyword evidence="2" id="KW-0479">Metal-binding</keyword>
<dbReference type="GO" id="GO:0003723">
    <property type="term" value="F:RNA binding"/>
    <property type="evidence" value="ECO:0007669"/>
    <property type="project" value="TreeGrafter"/>
</dbReference>
<dbReference type="EMBL" id="LFJN01000012">
    <property type="protein sequence ID" value="KPI40451.1"/>
    <property type="molecule type" value="Genomic_DNA"/>
</dbReference>
<feature type="domain" description="CCHC-type" evidence="9">
    <location>
        <begin position="156"/>
        <end position="171"/>
    </location>
</feature>
<dbReference type="GO" id="GO:0071038">
    <property type="term" value="P:TRAMP-dependent tRNA surveillance pathway"/>
    <property type="evidence" value="ECO:0007669"/>
    <property type="project" value="TreeGrafter"/>
</dbReference>
<dbReference type="SMART" id="SM00343">
    <property type="entry name" value="ZnF_C2HC"/>
    <property type="match status" value="10"/>
</dbReference>
<comment type="subcellular location">
    <subcellularLocation>
        <location evidence="1">Nucleus</location>
    </subcellularLocation>
</comment>
<feature type="compositionally biased region" description="Polar residues" evidence="8">
    <location>
        <begin position="97"/>
        <end position="112"/>
    </location>
</feature>
<dbReference type="InterPro" id="IPR001878">
    <property type="entry name" value="Znf_CCHC"/>
</dbReference>
<evidence type="ECO:0000259" key="9">
    <source>
        <dbReference type="PROSITE" id="PS50158"/>
    </source>
</evidence>
<dbReference type="GeneID" id="28739984"/>
<accession>A0A0N0NMG9</accession>
<name>A0A0N0NMG9_9EURO</name>
<feature type="domain" description="CCHC-type" evidence="9">
    <location>
        <begin position="399"/>
        <end position="414"/>
    </location>
</feature>
<keyword evidence="5" id="KW-0862">Zinc</keyword>
<feature type="region of interest" description="Disordered" evidence="8">
    <location>
        <begin position="91"/>
        <end position="146"/>
    </location>
</feature>
<feature type="region of interest" description="Disordered" evidence="8">
    <location>
        <begin position="502"/>
        <end position="574"/>
    </location>
</feature>
<dbReference type="RefSeq" id="XP_018000414.1">
    <property type="nucleotide sequence ID" value="XM_018148104.1"/>
</dbReference>
<keyword evidence="10" id="KW-0347">Helicase</keyword>
<reference evidence="10 11" key="1">
    <citation type="submission" date="2015-06" db="EMBL/GenBank/DDBJ databases">
        <title>Draft genome of the ant-associated black yeast Phialophora attae CBS 131958.</title>
        <authorList>
            <person name="Moreno L.F."/>
            <person name="Stielow B.J."/>
            <person name="de Hoog S."/>
            <person name="Vicente V.A."/>
            <person name="Weiss V.A."/>
            <person name="de Vries M."/>
            <person name="Cruz L.M."/>
            <person name="Souza E.M."/>
        </authorList>
    </citation>
    <scope>NUCLEOTIDE SEQUENCE [LARGE SCALE GENOMIC DNA]</scope>
    <source>
        <strain evidence="10 11">CBS 131958</strain>
    </source>
</reference>
<dbReference type="AlphaFoldDB" id="A0A0N0NMG9"/>
<dbReference type="PANTHER" id="PTHR46543">
    <property type="entry name" value="ZINC FINGER CCHC DOMAIN-CONTAINING PROTEIN 7"/>
    <property type="match status" value="1"/>
</dbReference>
<dbReference type="InterPro" id="IPR036875">
    <property type="entry name" value="Znf_CCHC_sf"/>
</dbReference>
<dbReference type="GO" id="GO:0071035">
    <property type="term" value="P:nuclear polyadenylation-dependent rRNA catabolic process"/>
    <property type="evidence" value="ECO:0007669"/>
    <property type="project" value="TreeGrafter"/>
</dbReference>
<evidence type="ECO:0000256" key="5">
    <source>
        <dbReference type="ARBA" id="ARBA00022833"/>
    </source>
</evidence>
<evidence type="ECO:0000256" key="2">
    <source>
        <dbReference type="ARBA" id="ARBA00022723"/>
    </source>
</evidence>
<dbReference type="GO" id="GO:0071039">
    <property type="term" value="P:nuclear polyadenylation-dependent CUT catabolic process"/>
    <property type="evidence" value="ECO:0007669"/>
    <property type="project" value="TreeGrafter"/>
</dbReference>
<evidence type="ECO:0000313" key="10">
    <source>
        <dbReference type="EMBL" id="KPI40451.1"/>
    </source>
</evidence>
<dbReference type="VEuPathDB" id="FungiDB:AB675_7714"/>
<protein>
    <submittedName>
        <fullName evidence="10">ATP-dependent RNA helicase glh-4</fullName>
    </submittedName>
</protein>
<gene>
    <name evidence="10" type="ORF">AB675_7714</name>
</gene>
<dbReference type="SUPFAM" id="SSF57756">
    <property type="entry name" value="Retrovirus zinc finger-like domains"/>
    <property type="match status" value="5"/>
</dbReference>
<feature type="compositionally biased region" description="Low complexity" evidence="8">
    <location>
        <begin position="553"/>
        <end position="564"/>
    </location>
</feature>
<dbReference type="Pfam" id="PF00098">
    <property type="entry name" value="zf-CCHC"/>
    <property type="match status" value="8"/>
</dbReference>